<dbReference type="AlphaFoldDB" id="A0A834Z2J0"/>
<keyword evidence="1" id="KW-0106">Calcium</keyword>
<dbReference type="EMBL" id="JABCRI010000011">
    <property type="protein sequence ID" value="KAF8398532.1"/>
    <property type="molecule type" value="Genomic_DNA"/>
</dbReference>
<feature type="domain" description="EF-hand" evidence="2">
    <location>
        <begin position="180"/>
        <end position="215"/>
    </location>
</feature>
<dbReference type="GO" id="GO:0005509">
    <property type="term" value="F:calcium ion binding"/>
    <property type="evidence" value="ECO:0007669"/>
    <property type="project" value="InterPro"/>
</dbReference>
<feature type="domain" description="EF-hand" evidence="2">
    <location>
        <begin position="64"/>
        <end position="99"/>
    </location>
</feature>
<comment type="caution">
    <text evidence="3">The sequence shown here is derived from an EMBL/GenBank/DDBJ whole genome shotgun (WGS) entry which is preliminary data.</text>
</comment>
<evidence type="ECO:0000259" key="2">
    <source>
        <dbReference type="PROSITE" id="PS50222"/>
    </source>
</evidence>
<dbReference type="PROSITE" id="PS00018">
    <property type="entry name" value="EF_HAND_1"/>
    <property type="match status" value="4"/>
</dbReference>
<dbReference type="Proteomes" id="UP000655225">
    <property type="component" value="Unassembled WGS sequence"/>
</dbReference>
<name>A0A834Z2J0_TETSI</name>
<reference evidence="3 4" key="1">
    <citation type="submission" date="2020-04" db="EMBL/GenBank/DDBJ databases">
        <title>Plant Genome Project.</title>
        <authorList>
            <person name="Zhang R.-G."/>
        </authorList>
    </citation>
    <scope>NUCLEOTIDE SEQUENCE [LARGE SCALE GENOMIC DNA]</scope>
    <source>
        <strain evidence="3">YNK0</strain>
        <tissue evidence="3">Leaf</tissue>
    </source>
</reference>
<dbReference type="InterPro" id="IPR018247">
    <property type="entry name" value="EF_Hand_1_Ca_BS"/>
</dbReference>
<dbReference type="OrthoDB" id="186625at2759"/>
<accession>A0A834Z2J0</accession>
<dbReference type="PANTHER" id="PTHR34574:SF5">
    <property type="entry name" value="CALCIUM-BINDING EF-HAND FAMILY PROTEIN"/>
    <property type="match status" value="1"/>
</dbReference>
<keyword evidence="4" id="KW-1185">Reference proteome</keyword>
<evidence type="ECO:0000313" key="3">
    <source>
        <dbReference type="EMBL" id="KAF8398532.1"/>
    </source>
</evidence>
<gene>
    <name evidence="3" type="ORF">HHK36_017462</name>
</gene>
<dbReference type="InterPro" id="IPR011992">
    <property type="entry name" value="EF-hand-dom_pair"/>
</dbReference>
<dbReference type="Pfam" id="PF13499">
    <property type="entry name" value="EF-hand_7"/>
    <property type="match status" value="2"/>
</dbReference>
<feature type="domain" description="EF-hand" evidence="2">
    <location>
        <begin position="20"/>
        <end position="55"/>
    </location>
</feature>
<dbReference type="Gene3D" id="1.10.238.10">
    <property type="entry name" value="EF-hand"/>
    <property type="match status" value="2"/>
</dbReference>
<organism evidence="3 4">
    <name type="scientific">Tetracentron sinense</name>
    <name type="common">Spur-leaf</name>
    <dbReference type="NCBI Taxonomy" id="13715"/>
    <lineage>
        <taxon>Eukaryota</taxon>
        <taxon>Viridiplantae</taxon>
        <taxon>Streptophyta</taxon>
        <taxon>Embryophyta</taxon>
        <taxon>Tracheophyta</taxon>
        <taxon>Spermatophyta</taxon>
        <taxon>Magnoliopsida</taxon>
        <taxon>Trochodendrales</taxon>
        <taxon>Trochodendraceae</taxon>
        <taxon>Tetracentron</taxon>
    </lineage>
</organism>
<protein>
    <recommendedName>
        <fullName evidence="2">EF-hand domain-containing protein</fullName>
    </recommendedName>
</protein>
<dbReference type="PROSITE" id="PS50222">
    <property type="entry name" value="EF_HAND_2"/>
    <property type="match status" value="4"/>
</dbReference>
<evidence type="ECO:0000256" key="1">
    <source>
        <dbReference type="ARBA" id="ARBA00022837"/>
    </source>
</evidence>
<dbReference type="SMART" id="SM00054">
    <property type="entry name" value="EFh"/>
    <property type="match status" value="4"/>
</dbReference>
<proteinExistence type="predicted"/>
<sequence>MSVSILNGPTVTEFVEDSEAFDKCINHYFMALDVNGDGVLSRSELLKGFNSLLTLGNESESEEEMSSLYNIVFEKFDADQNGTIDREEFRSEMKEIMLAVARGIGNSPVQVALEGDSLLMRAVEHELLKVRGIGTSVLGHDKVRNLPTNEIGEKKKKKKKMGVVIIDGSTVRDYVEDDAVFKKSVDERFDALDLNGDGVLSCSELRKAFESFRLIESHFGVDVSTPPEQLTQLYDSIFQKFDCDRSGTVDREEFRSEMKKIMLAIADGLGSAPIQMALEDDDENFLKKAADLEASKIAQAS</sequence>
<dbReference type="PANTHER" id="PTHR34574">
    <property type="entry name" value="CALCIUM-BINDING EF-HAND FAMILY PROTEIN-RELATED"/>
    <property type="match status" value="1"/>
</dbReference>
<dbReference type="InterPro" id="IPR002048">
    <property type="entry name" value="EF_hand_dom"/>
</dbReference>
<dbReference type="SUPFAM" id="SSF47473">
    <property type="entry name" value="EF-hand"/>
    <property type="match status" value="1"/>
</dbReference>
<evidence type="ECO:0000313" key="4">
    <source>
        <dbReference type="Proteomes" id="UP000655225"/>
    </source>
</evidence>
<feature type="domain" description="EF-hand" evidence="2">
    <location>
        <begin position="229"/>
        <end position="264"/>
    </location>
</feature>